<organism evidence="2 3">
    <name type="scientific">Rotaria magnacalcarata</name>
    <dbReference type="NCBI Taxonomy" id="392030"/>
    <lineage>
        <taxon>Eukaryota</taxon>
        <taxon>Metazoa</taxon>
        <taxon>Spiralia</taxon>
        <taxon>Gnathifera</taxon>
        <taxon>Rotifera</taxon>
        <taxon>Eurotatoria</taxon>
        <taxon>Bdelloidea</taxon>
        <taxon>Philodinida</taxon>
        <taxon>Philodinidae</taxon>
        <taxon>Rotaria</taxon>
    </lineage>
</organism>
<proteinExistence type="predicted"/>
<evidence type="ECO:0000313" key="2">
    <source>
        <dbReference type="EMBL" id="CAF5045900.1"/>
    </source>
</evidence>
<comment type="caution">
    <text evidence="2">The sequence shown here is derived from an EMBL/GenBank/DDBJ whole genome shotgun (WGS) entry which is preliminary data.</text>
</comment>
<evidence type="ECO:0000256" key="1">
    <source>
        <dbReference type="SAM" id="MobiDB-lite"/>
    </source>
</evidence>
<gene>
    <name evidence="2" type="ORF">SMN809_LOCUS58907</name>
</gene>
<dbReference type="Proteomes" id="UP000676336">
    <property type="component" value="Unassembled WGS sequence"/>
</dbReference>
<reference evidence="2" key="1">
    <citation type="submission" date="2021-02" db="EMBL/GenBank/DDBJ databases">
        <authorList>
            <person name="Nowell W R."/>
        </authorList>
    </citation>
    <scope>NUCLEOTIDE SEQUENCE</scope>
</reference>
<dbReference type="EMBL" id="CAJOBI010222956">
    <property type="protein sequence ID" value="CAF5045900.1"/>
    <property type="molecule type" value="Genomic_DNA"/>
</dbReference>
<feature type="compositionally biased region" description="Basic and acidic residues" evidence="1">
    <location>
        <begin position="1"/>
        <end position="24"/>
    </location>
</feature>
<feature type="region of interest" description="Disordered" evidence="1">
    <location>
        <begin position="1"/>
        <end position="40"/>
    </location>
</feature>
<name>A0A8S3ECK5_9BILA</name>
<protein>
    <submittedName>
        <fullName evidence="2">Uncharacterized protein</fullName>
    </submittedName>
</protein>
<accession>A0A8S3ECK5</accession>
<feature type="non-terminal residue" evidence="2">
    <location>
        <position position="66"/>
    </location>
</feature>
<dbReference type="AlphaFoldDB" id="A0A8S3ECK5"/>
<evidence type="ECO:0000313" key="3">
    <source>
        <dbReference type="Proteomes" id="UP000676336"/>
    </source>
</evidence>
<sequence length="66" mass="7713">MTELLRNEIKNIDNLRGKPQHDSTGEQQQQQQSESNDPKILVLTTIDRYGVEKPVHSAYEQRHQNQ</sequence>